<name>A0A8T0D4C0_9TREM</name>
<sequence length="81" mass="9045">MISPGRIKHHSTRVGQNQAGLNENANSSGIIAILITMAKWTGVKLGNGSCLPVTTRWMPKHNTYFIMQTVMVMACLQRLRY</sequence>
<dbReference type="AlphaFoldDB" id="A0A8T0D4C0"/>
<reference evidence="2 3" key="1">
    <citation type="submission" date="2019-07" db="EMBL/GenBank/DDBJ databases">
        <title>Annotation for the trematode Paragonimus westermani.</title>
        <authorList>
            <person name="Choi Y.-J."/>
        </authorList>
    </citation>
    <scope>NUCLEOTIDE SEQUENCE [LARGE SCALE GENOMIC DNA]</scope>
    <source>
        <strain evidence="2">180907_Pwestermani</strain>
    </source>
</reference>
<feature type="compositionally biased region" description="Polar residues" evidence="1">
    <location>
        <begin position="13"/>
        <end position="22"/>
    </location>
</feature>
<keyword evidence="3" id="KW-1185">Reference proteome</keyword>
<evidence type="ECO:0000256" key="1">
    <source>
        <dbReference type="SAM" id="MobiDB-lite"/>
    </source>
</evidence>
<feature type="compositionally biased region" description="Basic residues" evidence="1">
    <location>
        <begin position="1"/>
        <end position="12"/>
    </location>
</feature>
<dbReference type="EMBL" id="JTDF01021784">
    <property type="protein sequence ID" value="KAF8561377.1"/>
    <property type="molecule type" value="Genomic_DNA"/>
</dbReference>
<comment type="caution">
    <text evidence="2">The sequence shown here is derived from an EMBL/GenBank/DDBJ whole genome shotgun (WGS) entry which is preliminary data.</text>
</comment>
<proteinExistence type="predicted"/>
<dbReference type="Proteomes" id="UP000699462">
    <property type="component" value="Unassembled WGS sequence"/>
</dbReference>
<evidence type="ECO:0000313" key="2">
    <source>
        <dbReference type="EMBL" id="KAF8561377.1"/>
    </source>
</evidence>
<protein>
    <submittedName>
        <fullName evidence="2">Uncharacterized protein</fullName>
    </submittedName>
</protein>
<gene>
    <name evidence="2" type="ORF">P879_07410</name>
</gene>
<feature type="region of interest" description="Disordered" evidence="1">
    <location>
        <begin position="1"/>
        <end position="22"/>
    </location>
</feature>
<evidence type="ECO:0000313" key="3">
    <source>
        <dbReference type="Proteomes" id="UP000699462"/>
    </source>
</evidence>
<organism evidence="2 3">
    <name type="scientific">Paragonimus westermani</name>
    <dbReference type="NCBI Taxonomy" id="34504"/>
    <lineage>
        <taxon>Eukaryota</taxon>
        <taxon>Metazoa</taxon>
        <taxon>Spiralia</taxon>
        <taxon>Lophotrochozoa</taxon>
        <taxon>Platyhelminthes</taxon>
        <taxon>Trematoda</taxon>
        <taxon>Digenea</taxon>
        <taxon>Plagiorchiida</taxon>
        <taxon>Troglotremata</taxon>
        <taxon>Troglotrematidae</taxon>
        <taxon>Paragonimus</taxon>
    </lineage>
</organism>
<accession>A0A8T0D4C0</accession>